<dbReference type="RefSeq" id="WP_275030476.1">
    <property type="nucleotide sequence ID" value="NZ_CP118615.1"/>
</dbReference>
<dbReference type="Pfam" id="PF00984">
    <property type="entry name" value="UDPG_MGDP_dh"/>
    <property type="match status" value="1"/>
</dbReference>
<dbReference type="InterPro" id="IPR008927">
    <property type="entry name" value="6-PGluconate_DH-like_C_sf"/>
</dbReference>
<dbReference type="PIRSF" id="PIRSF000124">
    <property type="entry name" value="UDPglc_GDPman_dh"/>
    <property type="match status" value="1"/>
</dbReference>
<dbReference type="Pfam" id="PF03720">
    <property type="entry name" value="UDPG_MGDP_dh_C"/>
    <property type="match status" value="1"/>
</dbReference>
<dbReference type="NCBIfam" id="TIGR03026">
    <property type="entry name" value="NDP-sugDHase"/>
    <property type="match status" value="1"/>
</dbReference>
<dbReference type="SMART" id="SM00984">
    <property type="entry name" value="UDPG_MGDP_dh_C"/>
    <property type="match status" value="1"/>
</dbReference>
<dbReference type="InterPro" id="IPR036291">
    <property type="entry name" value="NAD(P)-bd_dom_sf"/>
</dbReference>
<name>A0ABY7ZPC8_9ACTN</name>
<reference evidence="7 8" key="1">
    <citation type="submission" date="2023-02" db="EMBL/GenBank/DDBJ databases">
        <authorList>
            <person name="Mo P."/>
        </authorList>
    </citation>
    <scope>NUCLEOTIDE SEQUENCE [LARGE SCALE GENOMIC DNA]</scope>
    <source>
        <strain evidence="7 8">HUAS 3</strain>
    </source>
</reference>
<evidence type="ECO:0000256" key="3">
    <source>
        <dbReference type="ARBA" id="ARBA00023027"/>
    </source>
</evidence>
<feature type="region of interest" description="Disordered" evidence="5">
    <location>
        <begin position="437"/>
        <end position="462"/>
    </location>
</feature>
<dbReference type="Proteomes" id="UP001219605">
    <property type="component" value="Chromosome"/>
</dbReference>
<keyword evidence="8" id="KW-1185">Reference proteome</keyword>
<keyword evidence="2" id="KW-0560">Oxidoreductase</keyword>
<dbReference type="InterPro" id="IPR028359">
    <property type="entry name" value="UDP_ManNAc/GlcNAc_DH"/>
</dbReference>
<dbReference type="Pfam" id="PF03721">
    <property type="entry name" value="UDPG_MGDP_dh_N"/>
    <property type="match status" value="1"/>
</dbReference>
<dbReference type="PIRSF" id="PIRSF500136">
    <property type="entry name" value="UDP_ManNAc_DH"/>
    <property type="match status" value="1"/>
</dbReference>
<dbReference type="InterPro" id="IPR017476">
    <property type="entry name" value="UDP-Glc/GDP-Man"/>
</dbReference>
<evidence type="ECO:0000313" key="8">
    <source>
        <dbReference type="Proteomes" id="UP001219605"/>
    </source>
</evidence>
<evidence type="ECO:0000256" key="5">
    <source>
        <dbReference type="SAM" id="MobiDB-lite"/>
    </source>
</evidence>
<dbReference type="InterPro" id="IPR014027">
    <property type="entry name" value="UDP-Glc/GDP-Man_DH_C"/>
</dbReference>
<dbReference type="SUPFAM" id="SSF51735">
    <property type="entry name" value="NAD(P)-binding Rossmann-fold domains"/>
    <property type="match status" value="1"/>
</dbReference>
<protein>
    <submittedName>
        <fullName evidence="7">Nucleotide sugar dehydrogenase</fullName>
    </submittedName>
</protein>
<dbReference type="EMBL" id="CP118615">
    <property type="protein sequence ID" value="WDZ83918.1"/>
    <property type="molecule type" value="Genomic_DNA"/>
</dbReference>
<accession>A0ABY7ZPC8</accession>
<gene>
    <name evidence="7" type="ORF">PVK37_26165</name>
</gene>
<evidence type="ECO:0000313" key="7">
    <source>
        <dbReference type="EMBL" id="WDZ83918.1"/>
    </source>
</evidence>
<dbReference type="Gene3D" id="3.40.50.720">
    <property type="entry name" value="NAD(P)-binding Rossmann-like Domain"/>
    <property type="match status" value="2"/>
</dbReference>
<dbReference type="SUPFAM" id="SSF52413">
    <property type="entry name" value="UDP-glucose/GDP-mannose dehydrogenase C-terminal domain"/>
    <property type="match status" value="1"/>
</dbReference>
<dbReference type="PANTHER" id="PTHR43491">
    <property type="entry name" value="UDP-N-ACETYL-D-MANNOSAMINE DEHYDROGENASE"/>
    <property type="match status" value="1"/>
</dbReference>
<keyword evidence="3" id="KW-0520">NAD</keyword>
<dbReference type="PANTHER" id="PTHR43491:SF2">
    <property type="entry name" value="UDP-N-ACETYL-D-MANNOSAMINE DEHYDROGENASE"/>
    <property type="match status" value="1"/>
</dbReference>
<comment type="similarity">
    <text evidence="1 4">Belongs to the UDP-glucose/GDP-mannose dehydrogenase family.</text>
</comment>
<dbReference type="InterPro" id="IPR001732">
    <property type="entry name" value="UDP-Glc/GDP-Man_DH_N"/>
</dbReference>
<proteinExistence type="inferred from homology"/>
<dbReference type="SUPFAM" id="SSF48179">
    <property type="entry name" value="6-phosphogluconate dehydrogenase C-terminal domain-like"/>
    <property type="match status" value="1"/>
</dbReference>
<sequence length="462" mass="48825">MGTKVGVVGLGYVGLTLTAALADKGFTVYGADVSPAVLASLSRGRPHIFEPGVEEIFATRIGRDIHVDTELPKDTVDVAVISVSTPVDDVTHRPNLANLAAAARAVAASCRPDTLVVVRSTVPVGASRRVVLPELRAAWGDRVKLVMAPERTIQGQALRELVELPQVVGGLDAASLEAGIAFFEGLAQSIVPVSGLETAELVKLSNNCHTDLIYSFGNEIALIAERHGLDPLEVIRATNVDYPRPDLAKPGYVGGGCLSKDPYIMIDSAGDRRPFLVGKARQLNEYLPIHVGETVVRMLVEARGHSHGARLAVLGWAYKGWPATDDMRGTPIATMMRVFAAAGITVLGHDPMVTDDVIRQYGGQPVSLDKAFTDADAVLIINDHPDYRAIRVPEVLGAARPSFVYDSWRVLDEDAVRAAGIRYAGLGYLPPAPEAPAVAGTAPSGTSVGSVGSDPSVTEVSA</sequence>
<feature type="compositionally biased region" description="Polar residues" evidence="5">
    <location>
        <begin position="443"/>
        <end position="462"/>
    </location>
</feature>
<evidence type="ECO:0000256" key="2">
    <source>
        <dbReference type="ARBA" id="ARBA00023002"/>
    </source>
</evidence>
<organism evidence="7 8">
    <name type="scientific">Micromonospora cathayae</name>
    <dbReference type="NCBI Taxonomy" id="3028804"/>
    <lineage>
        <taxon>Bacteria</taxon>
        <taxon>Bacillati</taxon>
        <taxon>Actinomycetota</taxon>
        <taxon>Actinomycetes</taxon>
        <taxon>Micromonosporales</taxon>
        <taxon>Micromonosporaceae</taxon>
        <taxon>Micromonospora</taxon>
    </lineage>
</organism>
<evidence type="ECO:0000259" key="6">
    <source>
        <dbReference type="SMART" id="SM00984"/>
    </source>
</evidence>
<evidence type="ECO:0000256" key="4">
    <source>
        <dbReference type="PIRNR" id="PIRNR000124"/>
    </source>
</evidence>
<dbReference type="InterPro" id="IPR014026">
    <property type="entry name" value="UDP-Glc/GDP-Man_DH_dimer"/>
</dbReference>
<dbReference type="InterPro" id="IPR036220">
    <property type="entry name" value="UDP-Glc/GDP-Man_DH_C_sf"/>
</dbReference>
<evidence type="ECO:0000256" key="1">
    <source>
        <dbReference type="ARBA" id="ARBA00006601"/>
    </source>
</evidence>
<feature type="domain" description="UDP-glucose/GDP-mannose dehydrogenase C-terminal" evidence="6">
    <location>
        <begin position="312"/>
        <end position="413"/>
    </location>
</feature>